<reference evidence="2" key="2">
    <citation type="submission" date="2020-09" db="EMBL/GenBank/DDBJ databases">
        <authorList>
            <person name="Kikuchi T."/>
        </authorList>
    </citation>
    <scope>NUCLEOTIDE SEQUENCE</scope>
    <source>
        <strain evidence="2">Ka4C1</strain>
    </source>
</reference>
<evidence type="ECO:0000313" key="3">
    <source>
        <dbReference type="Proteomes" id="UP000095284"/>
    </source>
</evidence>
<accession>A0A1I7ST64</accession>
<organism evidence="3 5">
    <name type="scientific">Bursaphelenchus xylophilus</name>
    <name type="common">Pinewood nematode worm</name>
    <name type="synonym">Aphelenchoides xylophilus</name>
    <dbReference type="NCBI Taxonomy" id="6326"/>
    <lineage>
        <taxon>Eukaryota</taxon>
        <taxon>Metazoa</taxon>
        <taxon>Ecdysozoa</taxon>
        <taxon>Nematoda</taxon>
        <taxon>Chromadorea</taxon>
        <taxon>Rhabditida</taxon>
        <taxon>Tylenchina</taxon>
        <taxon>Tylenchomorpha</taxon>
        <taxon>Aphelenchoidea</taxon>
        <taxon>Aphelenchoididae</taxon>
        <taxon>Bursaphelenchus</taxon>
    </lineage>
</organism>
<keyword evidence="1" id="KW-0175">Coiled coil</keyword>
<dbReference type="InterPro" id="IPR029071">
    <property type="entry name" value="Ubiquitin-like_domsf"/>
</dbReference>
<name>A0A1I7ST64_BURXY</name>
<protein>
    <submittedName>
        <fullName evidence="2">(pine wood nematode) hypothetical protein</fullName>
    </submittedName>
</protein>
<dbReference type="SUPFAM" id="SSF54236">
    <property type="entry name" value="Ubiquitin-like"/>
    <property type="match status" value="1"/>
</dbReference>
<sequence>MQSLVVFVRGVARQITGSVENATTSDVIQALAQADHYTGKFTLVVVDRTNQVEYFLRSVEVPFEVIRNLIAQRIEVHLEMKEVDPRAELVLPRSRSLSNVLGKQNPPGYVSNRLSTPEDNHIKPTQSEKNLPNINLESLNITRKDVENIILSQLKNIEEQKEDLARLSAEVTDKTDKEYLQLLRQRRNLRKTIEQLEESQWEKKRQIEEEKLDRLQTAIDAMAIALDNKMMELNDILRLQTQLTYQMKSLKQKDLF</sequence>
<dbReference type="WBParaSite" id="BXY_1623400.1">
    <property type="protein sequence ID" value="BXY_1623400.1"/>
    <property type="gene ID" value="BXY_1623400"/>
</dbReference>
<dbReference type="OrthoDB" id="10051571at2759"/>
<dbReference type="Proteomes" id="UP000095284">
    <property type="component" value="Unplaced"/>
</dbReference>
<keyword evidence="4" id="KW-1185">Reference proteome</keyword>
<evidence type="ECO:0000313" key="4">
    <source>
        <dbReference type="Proteomes" id="UP000659654"/>
    </source>
</evidence>
<feature type="coiled-coil region" evidence="1">
    <location>
        <begin position="150"/>
        <end position="218"/>
    </location>
</feature>
<reference evidence="5" key="1">
    <citation type="submission" date="2016-11" db="UniProtKB">
        <authorList>
            <consortium name="WormBaseParasite"/>
        </authorList>
    </citation>
    <scope>IDENTIFICATION</scope>
</reference>
<proteinExistence type="predicted"/>
<dbReference type="Gene3D" id="3.10.20.90">
    <property type="entry name" value="Phosphatidylinositol 3-kinase Catalytic Subunit, Chain A, domain 1"/>
    <property type="match status" value="1"/>
</dbReference>
<dbReference type="SMR" id="A0A1I7ST64"/>
<evidence type="ECO:0000313" key="5">
    <source>
        <dbReference type="WBParaSite" id="BXY_1623400.1"/>
    </source>
</evidence>
<evidence type="ECO:0000256" key="1">
    <source>
        <dbReference type="SAM" id="Coils"/>
    </source>
</evidence>
<dbReference type="Proteomes" id="UP000659654">
    <property type="component" value="Unassembled WGS sequence"/>
</dbReference>
<dbReference type="EMBL" id="CAJFDI010000003">
    <property type="protein sequence ID" value="CAD5221642.1"/>
    <property type="molecule type" value="Genomic_DNA"/>
</dbReference>
<dbReference type="Proteomes" id="UP000582659">
    <property type="component" value="Unassembled WGS sequence"/>
</dbReference>
<evidence type="ECO:0000313" key="2">
    <source>
        <dbReference type="EMBL" id="CAD5221642.1"/>
    </source>
</evidence>
<gene>
    <name evidence="2" type="ORF">BXYJ_LOCUS6780</name>
</gene>
<dbReference type="AlphaFoldDB" id="A0A1I7ST64"/>
<dbReference type="EMBL" id="CAJFCV020000003">
    <property type="protein sequence ID" value="CAG9108697.1"/>
    <property type="molecule type" value="Genomic_DNA"/>
</dbReference>